<keyword evidence="3" id="KW-1185">Reference proteome</keyword>
<organism evidence="2 3">
    <name type="scientific">Eupransor demetentiae</name>
    <dbReference type="NCBI Taxonomy" id="3109584"/>
    <lineage>
        <taxon>Bacteria</taxon>
        <taxon>Bacillati</taxon>
        <taxon>Bacillota</taxon>
        <taxon>Bacilli</taxon>
        <taxon>Lactobacillales</taxon>
        <taxon>Lactobacillaceae</taxon>
        <taxon>Eupransor</taxon>
    </lineage>
</organism>
<comment type="caution">
    <text evidence="2">The sequence shown here is derived from an EMBL/GenBank/DDBJ whole genome shotgun (WGS) entry which is preliminary data.</text>
</comment>
<feature type="transmembrane region" description="Helical" evidence="1">
    <location>
        <begin position="67"/>
        <end position="85"/>
    </location>
</feature>
<accession>A0ABP0EPL6</accession>
<dbReference type="EMBL" id="CAWVOH010000001">
    <property type="protein sequence ID" value="CAK8054219.1"/>
    <property type="molecule type" value="Genomic_DNA"/>
</dbReference>
<dbReference type="Pfam" id="PF05656">
    <property type="entry name" value="DUF805"/>
    <property type="match status" value="1"/>
</dbReference>
<keyword evidence="1" id="KW-0472">Membrane</keyword>
<feature type="transmembrane region" description="Helical" evidence="1">
    <location>
        <begin position="97"/>
        <end position="117"/>
    </location>
</feature>
<evidence type="ECO:0000313" key="3">
    <source>
        <dbReference type="Proteomes" id="UP001314241"/>
    </source>
</evidence>
<reference evidence="2 3" key="1">
    <citation type="submission" date="2024-01" db="EMBL/GenBank/DDBJ databases">
        <authorList>
            <person name="Botero Cardona J."/>
        </authorList>
    </citation>
    <scope>NUCLEOTIDE SEQUENCE [LARGE SCALE GENOMIC DNA]</scope>
    <source>
        <strain evidence="2 3">LMG 33000</strain>
    </source>
</reference>
<dbReference type="Proteomes" id="UP001314241">
    <property type="component" value="Unassembled WGS sequence"/>
</dbReference>
<protein>
    <submittedName>
        <fullName evidence="2">DUF805 family (YhaH)</fullName>
    </submittedName>
</protein>
<dbReference type="RefSeq" id="WP_349641755.1">
    <property type="nucleotide sequence ID" value="NZ_CAWVOH010000001.1"/>
</dbReference>
<dbReference type="InterPro" id="IPR008523">
    <property type="entry name" value="DUF805"/>
</dbReference>
<evidence type="ECO:0000313" key="2">
    <source>
        <dbReference type="EMBL" id="CAK8054219.1"/>
    </source>
</evidence>
<evidence type="ECO:0000256" key="1">
    <source>
        <dbReference type="SAM" id="Phobius"/>
    </source>
</evidence>
<dbReference type="PANTHER" id="PTHR34980">
    <property type="entry name" value="INNER MEMBRANE PROTEIN-RELATED-RELATED"/>
    <property type="match status" value="1"/>
</dbReference>
<gene>
    <name evidence="2" type="ORF">R54876_GBNLAHCA_00781</name>
</gene>
<proteinExistence type="predicted"/>
<name>A0ABP0EPL6_9LACO</name>
<sequence>MLNSYKKFWTNLFVINGTASRADYWWPAVINFVIAGIFGGIFGNIYQSANGHSITEIFTWTDLGSNMIYNVIVLLLFLAELTVTIRRLHDSDHSGWWVLLPIIPVLGYFALLIMMLFPGRSNRWS</sequence>
<keyword evidence="1" id="KW-0812">Transmembrane</keyword>
<feature type="transmembrane region" description="Helical" evidence="1">
    <location>
        <begin position="24"/>
        <end position="46"/>
    </location>
</feature>
<keyword evidence="1" id="KW-1133">Transmembrane helix</keyword>